<evidence type="ECO:0000313" key="2">
    <source>
        <dbReference type="Proteomes" id="UP000824120"/>
    </source>
</evidence>
<sequence>MKRDLHMVFIDLEKIYDKVLREVLWRFLKNMYEGAKMRVKIMGGDSEYFSMKCLDVCYLRIMDDIILIDETRNGFNDKIRGVETNFGD</sequence>
<dbReference type="AlphaFoldDB" id="A0A9J5Y3C6"/>
<dbReference type="OrthoDB" id="1245115at2759"/>
<comment type="caution">
    <text evidence="1">The sequence shown here is derived from an EMBL/GenBank/DDBJ whole genome shotgun (WGS) entry which is preliminary data.</text>
</comment>
<evidence type="ECO:0000313" key="1">
    <source>
        <dbReference type="EMBL" id="KAG5594725.1"/>
    </source>
</evidence>
<name>A0A9J5Y3C6_SOLCO</name>
<protein>
    <recommendedName>
        <fullName evidence="3">Reverse transcriptase domain-containing protein</fullName>
    </recommendedName>
</protein>
<gene>
    <name evidence="1" type="ORF">H5410_035957</name>
</gene>
<dbReference type="EMBL" id="JACXVP010000007">
    <property type="protein sequence ID" value="KAG5594725.1"/>
    <property type="molecule type" value="Genomic_DNA"/>
</dbReference>
<dbReference type="Proteomes" id="UP000824120">
    <property type="component" value="Chromosome 7"/>
</dbReference>
<keyword evidence="2" id="KW-1185">Reference proteome</keyword>
<accession>A0A9J5Y3C6</accession>
<reference evidence="1 2" key="1">
    <citation type="submission" date="2020-09" db="EMBL/GenBank/DDBJ databases">
        <title>De no assembly of potato wild relative species, Solanum commersonii.</title>
        <authorList>
            <person name="Cho K."/>
        </authorList>
    </citation>
    <scope>NUCLEOTIDE SEQUENCE [LARGE SCALE GENOMIC DNA]</scope>
    <source>
        <strain evidence="1">LZ3.2</strain>
        <tissue evidence="1">Leaf</tissue>
    </source>
</reference>
<proteinExistence type="predicted"/>
<organism evidence="1 2">
    <name type="scientific">Solanum commersonii</name>
    <name type="common">Commerson's wild potato</name>
    <name type="synonym">Commerson's nightshade</name>
    <dbReference type="NCBI Taxonomy" id="4109"/>
    <lineage>
        <taxon>Eukaryota</taxon>
        <taxon>Viridiplantae</taxon>
        <taxon>Streptophyta</taxon>
        <taxon>Embryophyta</taxon>
        <taxon>Tracheophyta</taxon>
        <taxon>Spermatophyta</taxon>
        <taxon>Magnoliopsida</taxon>
        <taxon>eudicotyledons</taxon>
        <taxon>Gunneridae</taxon>
        <taxon>Pentapetalae</taxon>
        <taxon>asterids</taxon>
        <taxon>lamiids</taxon>
        <taxon>Solanales</taxon>
        <taxon>Solanaceae</taxon>
        <taxon>Solanoideae</taxon>
        <taxon>Solaneae</taxon>
        <taxon>Solanum</taxon>
    </lineage>
</organism>
<evidence type="ECO:0008006" key="3">
    <source>
        <dbReference type="Google" id="ProtNLM"/>
    </source>
</evidence>